<evidence type="ECO:0000256" key="1">
    <source>
        <dbReference type="ARBA" id="ARBA00022741"/>
    </source>
</evidence>
<keyword evidence="1" id="KW-0547">Nucleotide-binding</keyword>
<keyword evidence="2" id="KW-0067">ATP-binding</keyword>
<keyword evidence="5" id="KW-1185">Reference proteome</keyword>
<dbReference type="Gene3D" id="1.10.510.10">
    <property type="entry name" value="Transferase(Phosphotransferase) domain 1"/>
    <property type="match status" value="1"/>
</dbReference>
<dbReference type="InterPro" id="IPR008271">
    <property type="entry name" value="Ser/Thr_kinase_AS"/>
</dbReference>
<dbReference type="PROSITE" id="PS50011">
    <property type="entry name" value="PROTEIN_KINASE_DOM"/>
    <property type="match status" value="1"/>
</dbReference>
<dbReference type="Gene3D" id="3.30.200.20">
    <property type="entry name" value="Phosphorylase Kinase, domain 1"/>
    <property type="match status" value="1"/>
</dbReference>
<sequence>MARSKVPSECCERQGGLTRFCRVCGRMLTGGEVLENPETGNRYERVDTLAQGGMSTTYLVFNHQTDRLAVLKEIDADLSRKAKARELFLREAQVLAGLDHGGIPRFYDYFSTDERHYLVMEMIHGLTLEQVQPRSAAQAAGWMIEACNVLVYLHGLQPPVIHRDIKPANLILRYNPREVVLIDYGAVKLAGGRQGTRIATPGYSPPEQGRGRPCLQSDIYGVGMTLVFLLTRQFPGRFYHPRERRLVGLEEAGIEAPLAAVIAKATAYHPQERHRDSQELAQALSPFALG</sequence>
<feature type="domain" description="Protein kinase" evidence="3">
    <location>
        <begin position="43"/>
        <end position="288"/>
    </location>
</feature>
<dbReference type="GO" id="GO:0004674">
    <property type="term" value="F:protein serine/threonine kinase activity"/>
    <property type="evidence" value="ECO:0007669"/>
    <property type="project" value="UniProtKB-KW"/>
</dbReference>
<evidence type="ECO:0000313" key="4">
    <source>
        <dbReference type="EMBL" id="UFP95159.1"/>
    </source>
</evidence>
<dbReference type="SMART" id="SM00220">
    <property type="entry name" value="S_TKc"/>
    <property type="match status" value="1"/>
</dbReference>
<dbReference type="SUPFAM" id="SSF56112">
    <property type="entry name" value="Protein kinase-like (PK-like)"/>
    <property type="match status" value="1"/>
</dbReference>
<dbReference type="InterPro" id="IPR000719">
    <property type="entry name" value="Prot_kinase_dom"/>
</dbReference>
<dbReference type="EMBL" id="CP063845">
    <property type="protein sequence ID" value="UFP95159.1"/>
    <property type="molecule type" value="Genomic_DNA"/>
</dbReference>
<dbReference type="PANTHER" id="PTHR24363:SF7">
    <property type="entry name" value="SERINE_THREONINE-PROTEIN KINASE-LIKE PROTEIN E"/>
    <property type="match status" value="1"/>
</dbReference>
<dbReference type="Proteomes" id="UP001054846">
    <property type="component" value="Chromosome"/>
</dbReference>
<dbReference type="PANTHER" id="PTHR24363">
    <property type="entry name" value="SERINE/THREONINE PROTEIN KINASE"/>
    <property type="match status" value="1"/>
</dbReference>
<accession>A0ABY3PNM0</accession>
<dbReference type="PROSITE" id="PS00108">
    <property type="entry name" value="PROTEIN_KINASE_ST"/>
    <property type="match status" value="1"/>
</dbReference>
<evidence type="ECO:0000313" key="5">
    <source>
        <dbReference type="Proteomes" id="UP001054846"/>
    </source>
</evidence>
<evidence type="ECO:0000256" key="2">
    <source>
        <dbReference type="ARBA" id="ARBA00022840"/>
    </source>
</evidence>
<keyword evidence="4" id="KW-0723">Serine/threonine-protein kinase</keyword>
<dbReference type="Pfam" id="PF00069">
    <property type="entry name" value="Pkinase"/>
    <property type="match status" value="1"/>
</dbReference>
<reference evidence="4 5" key="1">
    <citation type="journal article" date="2021" name="Genome Biol. Evol.">
        <title>Complete Genome Sequencing of a Novel Gloeobacter Species from a Waterfall Cave in Mexico.</title>
        <authorList>
            <person name="Saw J.H."/>
            <person name="Cardona T."/>
            <person name="Montejano G."/>
        </authorList>
    </citation>
    <scope>NUCLEOTIDE SEQUENCE [LARGE SCALE GENOMIC DNA]</scope>
    <source>
        <strain evidence="4">MG652769</strain>
    </source>
</reference>
<name>A0ABY3PNM0_9CYAN</name>
<gene>
    <name evidence="4" type="ORF">ISF26_02585</name>
</gene>
<dbReference type="CDD" id="cd14014">
    <property type="entry name" value="STKc_PknB_like"/>
    <property type="match status" value="1"/>
</dbReference>
<organism evidence="4 5">
    <name type="scientific">Gloeobacter morelensis MG652769</name>
    <dbReference type="NCBI Taxonomy" id="2781736"/>
    <lineage>
        <taxon>Bacteria</taxon>
        <taxon>Bacillati</taxon>
        <taxon>Cyanobacteriota</taxon>
        <taxon>Cyanophyceae</taxon>
        <taxon>Gloeobacterales</taxon>
        <taxon>Gloeobacteraceae</taxon>
        <taxon>Gloeobacter</taxon>
        <taxon>Gloeobacter morelensis</taxon>
    </lineage>
</organism>
<proteinExistence type="predicted"/>
<dbReference type="InterPro" id="IPR011009">
    <property type="entry name" value="Kinase-like_dom_sf"/>
</dbReference>
<keyword evidence="4" id="KW-0808">Transferase</keyword>
<keyword evidence="4" id="KW-0418">Kinase</keyword>
<protein>
    <submittedName>
        <fullName evidence="4">Serine/threonine protein kinase</fullName>
    </submittedName>
</protein>
<dbReference type="RefSeq" id="WP_230842357.1">
    <property type="nucleotide sequence ID" value="NZ_CP063845.1"/>
</dbReference>
<evidence type="ECO:0000259" key="3">
    <source>
        <dbReference type="PROSITE" id="PS50011"/>
    </source>
</evidence>